<feature type="compositionally biased region" description="Polar residues" evidence="1">
    <location>
        <begin position="1"/>
        <end position="14"/>
    </location>
</feature>
<feature type="compositionally biased region" description="Basic and acidic residues" evidence="1">
    <location>
        <begin position="85"/>
        <end position="100"/>
    </location>
</feature>
<protein>
    <submittedName>
        <fullName evidence="2">Uncharacterized protein</fullName>
    </submittedName>
</protein>
<evidence type="ECO:0000313" key="2">
    <source>
        <dbReference type="EMBL" id="CAA9993471.1"/>
    </source>
</evidence>
<feature type="region of interest" description="Disordered" evidence="1">
    <location>
        <begin position="1"/>
        <end position="50"/>
    </location>
</feature>
<accession>A0A6H5FTW2</accession>
<reference evidence="2 3" key="1">
    <citation type="submission" date="2020-02" db="EMBL/GenBank/DDBJ databases">
        <authorList>
            <person name="Ferguson B K."/>
        </authorList>
    </citation>
    <scope>NUCLEOTIDE SEQUENCE [LARGE SCALE GENOMIC DNA]</scope>
</reference>
<feature type="region of interest" description="Disordered" evidence="1">
    <location>
        <begin position="75"/>
        <end position="102"/>
    </location>
</feature>
<sequence>ESDVLYSTGTNRSALNGHANTLGHVGSSHTSSLTSPNRSNTLGHNNSLGLSNQLVHSNTLSTSATSPIYVKTTTFPAYGTLPTKQESRLESRRGSMHESTQDFTKVSGIFQRIVST</sequence>
<feature type="non-terminal residue" evidence="2">
    <location>
        <position position="1"/>
    </location>
</feature>
<dbReference type="Proteomes" id="UP000479000">
    <property type="component" value="Unassembled WGS sequence"/>
</dbReference>
<dbReference type="AlphaFoldDB" id="A0A6H5FTW2"/>
<proteinExistence type="predicted"/>
<evidence type="ECO:0000256" key="1">
    <source>
        <dbReference type="SAM" id="MobiDB-lite"/>
    </source>
</evidence>
<organism evidence="2 3">
    <name type="scientific">Nesidiocoris tenuis</name>
    <dbReference type="NCBI Taxonomy" id="355587"/>
    <lineage>
        <taxon>Eukaryota</taxon>
        <taxon>Metazoa</taxon>
        <taxon>Ecdysozoa</taxon>
        <taxon>Arthropoda</taxon>
        <taxon>Hexapoda</taxon>
        <taxon>Insecta</taxon>
        <taxon>Pterygota</taxon>
        <taxon>Neoptera</taxon>
        <taxon>Paraneoptera</taxon>
        <taxon>Hemiptera</taxon>
        <taxon>Heteroptera</taxon>
        <taxon>Panheteroptera</taxon>
        <taxon>Cimicomorpha</taxon>
        <taxon>Miridae</taxon>
        <taxon>Dicyphina</taxon>
        <taxon>Nesidiocoris</taxon>
    </lineage>
</organism>
<gene>
    <name evidence="2" type="ORF">NTEN_LOCUS431</name>
</gene>
<feature type="compositionally biased region" description="Polar residues" evidence="1">
    <location>
        <begin position="27"/>
        <end position="50"/>
    </location>
</feature>
<evidence type="ECO:0000313" key="3">
    <source>
        <dbReference type="Proteomes" id="UP000479000"/>
    </source>
</evidence>
<name>A0A6H5FTW2_9HEMI</name>
<keyword evidence="3" id="KW-1185">Reference proteome</keyword>
<dbReference type="EMBL" id="CADCXU010000509">
    <property type="protein sequence ID" value="CAA9993471.1"/>
    <property type="molecule type" value="Genomic_DNA"/>
</dbReference>
<dbReference type="OrthoDB" id="2157866at2759"/>